<dbReference type="EMBL" id="ML976618">
    <property type="protein sequence ID" value="KAF1841670.1"/>
    <property type="molecule type" value="Genomic_DNA"/>
</dbReference>
<dbReference type="SUPFAM" id="SSF144083">
    <property type="entry name" value="Magnesium transport protein CorA, transmembrane region"/>
    <property type="match status" value="1"/>
</dbReference>
<dbReference type="RefSeq" id="XP_040784233.1">
    <property type="nucleotide sequence ID" value="XM_040937222.1"/>
</dbReference>
<dbReference type="GO" id="GO:0016020">
    <property type="term" value="C:membrane"/>
    <property type="evidence" value="ECO:0007669"/>
    <property type="project" value="UniProtKB-SubCell"/>
</dbReference>
<evidence type="ECO:0000313" key="6">
    <source>
        <dbReference type="EMBL" id="KAF1841670.1"/>
    </source>
</evidence>
<dbReference type="InterPro" id="IPR045863">
    <property type="entry name" value="CorA_TM1_TM2"/>
</dbReference>
<organism evidence="6 7">
    <name type="scientific">Cucurbitaria berberidis CBS 394.84</name>
    <dbReference type="NCBI Taxonomy" id="1168544"/>
    <lineage>
        <taxon>Eukaryota</taxon>
        <taxon>Fungi</taxon>
        <taxon>Dikarya</taxon>
        <taxon>Ascomycota</taxon>
        <taxon>Pezizomycotina</taxon>
        <taxon>Dothideomycetes</taxon>
        <taxon>Pleosporomycetidae</taxon>
        <taxon>Pleosporales</taxon>
        <taxon>Pleosporineae</taxon>
        <taxon>Cucurbitariaceae</taxon>
        <taxon>Cucurbitaria</taxon>
    </lineage>
</organism>
<keyword evidence="3 5" id="KW-1133">Transmembrane helix</keyword>
<evidence type="ECO:0000256" key="4">
    <source>
        <dbReference type="ARBA" id="ARBA00023136"/>
    </source>
</evidence>
<dbReference type="GeneID" id="63854472"/>
<evidence type="ECO:0000313" key="7">
    <source>
        <dbReference type="Proteomes" id="UP000800039"/>
    </source>
</evidence>
<evidence type="ECO:0000256" key="5">
    <source>
        <dbReference type="SAM" id="Phobius"/>
    </source>
</evidence>
<comment type="caution">
    <text evidence="6">The sequence shown here is derived from an EMBL/GenBank/DDBJ whole genome shotgun (WGS) entry which is preliminary data.</text>
</comment>
<evidence type="ECO:0000256" key="2">
    <source>
        <dbReference type="ARBA" id="ARBA00022692"/>
    </source>
</evidence>
<dbReference type="AlphaFoldDB" id="A0A9P4L4M5"/>
<reference evidence="6" key="1">
    <citation type="submission" date="2020-01" db="EMBL/GenBank/DDBJ databases">
        <authorList>
            <consortium name="DOE Joint Genome Institute"/>
            <person name="Haridas S."/>
            <person name="Albert R."/>
            <person name="Binder M."/>
            <person name="Bloem J."/>
            <person name="Labutti K."/>
            <person name="Salamov A."/>
            <person name="Andreopoulos B."/>
            <person name="Baker S.E."/>
            <person name="Barry K."/>
            <person name="Bills G."/>
            <person name="Bluhm B.H."/>
            <person name="Cannon C."/>
            <person name="Castanera R."/>
            <person name="Culley D.E."/>
            <person name="Daum C."/>
            <person name="Ezra D."/>
            <person name="Gonzalez J.B."/>
            <person name="Henrissat B."/>
            <person name="Kuo A."/>
            <person name="Liang C."/>
            <person name="Lipzen A."/>
            <person name="Lutzoni F."/>
            <person name="Magnuson J."/>
            <person name="Mondo S."/>
            <person name="Nolan M."/>
            <person name="Ohm R."/>
            <person name="Pangilinan J."/>
            <person name="Park H.-J."/>
            <person name="Ramirez L."/>
            <person name="Alfaro M."/>
            <person name="Sun H."/>
            <person name="Tritt A."/>
            <person name="Yoshinaga Y."/>
            <person name="Zwiers L.-H."/>
            <person name="Turgeon B.G."/>
            <person name="Goodwin S.B."/>
            <person name="Spatafora J.W."/>
            <person name="Crous P.W."/>
            <person name="Grigoriev I.V."/>
        </authorList>
    </citation>
    <scope>NUCLEOTIDE SEQUENCE</scope>
    <source>
        <strain evidence="6">CBS 394.84</strain>
    </source>
</reference>
<sequence>MTTYRGSPLRLLEAWKDRAGACSIQENDILIEELDSWLVEKTGELDPIEIDSNGSYSVPQPTLRLICCNFGALSTGSGFGTRTIQRICDTFALHWTTNEAFVTNNGTFARHFARDPASGAMSKMFLVVRVPHFVIGSYGLSIVFNNKTATTRALLYGYTDNDYQGLLEYMHEKTAISFYQNPLLLTGHLLRSYRKNAEAYRAKIDHCIYRTEISLGYAVPGSLLYESATASTGKLDFDRFVQKLQSNHDDFMRKLHSCQTELGALTHAGNFGRELGIFLHKISEELDESSTVPRYSDKDACAANERILHDIDFQTNLWWALLSQMVALKDRAQTHINLVFSFIAQDENRLSRSVAEKSEMIAAASKKDSAAMKTLAVLTTVFLPPTFVATFFSMTMFDWKSDSPGTPITSRYLWVYWAVAVPLTGLVFITWRVWWGLEKGKYEKEIRKEK</sequence>
<proteinExistence type="predicted"/>
<dbReference type="Gene3D" id="1.20.58.340">
    <property type="entry name" value="Magnesium transport protein CorA, transmembrane region"/>
    <property type="match status" value="1"/>
</dbReference>
<name>A0A9P4L4M5_9PLEO</name>
<keyword evidence="4 5" id="KW-0472">Membrane</keyword>
<comment type="subcellular location">
    <subcellularLocation>
        <location evidence="1">Membrane</location>
        <topology evidence="1">Multi-pass membrane protein</topology>
    </subcellularLocation>
</comment>
<dbReference type="OrthoDB" id="1046782at2759"/>
<gene>
    <name evidence="6" type="ORF">K460DRAFT_409128</name>
</gene>
<dbReference type="Proteomes" id="UP000800039">
    <property type="component" value="Unassembled WGS sequence"/>
</dbReference>
<evidence type="ECO:0000256" key="3">
    <source>
        <dbReference type="ARBA" id="ARBA00022989"/>
    </source>
</evidence>
<feature type="transmembrane region" description="Helical" evidence="5">
    <location>
        <begin position="414"/>
        <end position="434"/>
    </location>
</feature>
<feature type="transmembrane region" description="Helical" evidence="5">
    <location>
        <begin position="375"/>
        <end position="394"/>
    </location>
</feature>
<keyword evidence="2 5" id="KW-0812">Transmembrane</keyword>
<protein>
    <submittedName>
        <fullName evidence="6">Uncharacterized protein</fullName>
    </submittedName>
</protein>
<evidence type="ECO:0000256" key="1">
    <source>
        <dbReference type="ARBA" id="ARBA00004141"/>
    </source>
</evidence>
<keyword evidence="7" id="KW-1185">Reference proteome</keyword>
<accession>A0A9P4L4M5</accession>